<dbReference type="InterPro" id="IPR050861">
    <property type="entry name" value="Dihydroxyacetone_Kinase"/>
</dbReference>
<dbReference type="Proteomes" id="UP000696413">
    <property type="component" value="Unassembled WGS sequence"/>
</dbReference>
<dbReference type="PANTHER" id="PTHR28629">
    <property type="entry name" value="TRIOKINASE/FMN CYCLASE"/>
    <property type="match status" value="1"/>
</dbReference>
<dbReference type="Gene3D" id="1.25.40.340">
    <property type="match status" value="1"/>
</dbReference>
<proteinExistence type="predicted"/>
<accession>A0ABS6I1N0</accession>
<organism evidence="5 6">
    <name type="scientific">Mycolicibacterium goodii</name>
    <name type="common">Mycobacterium goodii</name>
    <dbReference type="NCBI Taxonomy" id="134601"/>
    <lineage>
        <taxon>Bacteria</taxon>
        <taxon>Bacillati</taxon>
        <taxon>Actinomycetota</taxon>
        <taxon>Actinomycetes</taxon>
        <taxon>Mycobacteriales</taxon>
        <taxon>Mycobacteriaceae</taxon>
        <taxon>Mycolicibacterium</taxon>
    </lineage>
</organism>
<dbReference type="GO" id="GO:0016301">
    <property type="term" value="F:kinase activity"/>
    <property type="evidence" value="ECO:0007669"/>
    <property type="project" value="UniProtKB-KW"/>
</dbReference>
<protein>
    <submittedName>
        <fullName evidence="5">Dihydroxyacetone kinase subunit L</fullName>
    </submittedName>
</protein>
<dbReference type="RefSeq" id="WP_214396304.1">
    <property type="nucleotide sequence ID" value="NZ_JAHBOL010000065.1"/>
</dbReference>
<dbReference type="InterPro" id="IPR036117">
    <property type="entry name" value="DhaL_dom_sf"/>
</dbReference>
<feature type="region of interest" description="Disordered" evidence="3">
    <location>
        <begin position="167"/>
        <end position="186"/>
    </location>
</feature>
<dbReference type="Pfam" id="PF02734">
    <property type="entry name" value="Dak2"/>
    <property type="match status" value="1"/>
</dbReference>
<keyword evidence="1" id="KW-0808">Transferase</keyword>
<dbReference type="EMBL" id="JAHBOM010000052">
    <property type="protein sequence ID" value="MBU8827692.1"/>
    <property type="molecule type" value="Genomic_DNA"/>
</dbReference>
<dbReference type="PROSITE" id="PS51480">
    <property type="entry name" value="DHAL"/>
    <property type="match status" value="1"/>
</dbReference>
<keyword evidence="2 5" id="KW-0418">Kinase</keyword>
<evidence type="ECO:0000256" key="3">
    <source>
        <dbReference type="SAM" id="MobiDB-lite"/>
    </source>
</evidence>
<comment type="caution">
    <text evidence="5">The sequence shown here is derived from an EMBL/GenBank/DDBJ whole genome shotgun (WGS) entry which is preliminary data.</text>
</comment>
<evidence type="ECO:0000256" key="1">
    <source>
        <dbReference type="ARBA" id="ARBA00022679"/>
    </source>
</evidence>
<reference evidence="5 6" key="1">
    <citation type="submission" date="2021-05" db="EMBL/GenBank/DDBJ databases">
        <title>Draft Genome Sequences of Clinical Respiratory Isolates of Mycobacterium goodii Recovered in Ireland.</title>
        <authorList>
            <person name="Flanagan P.R."/>
            <person name="Mok S."/>
            <person name="Roycroft E."/>
            <person name="Rogers T.R."/>
            <person name="Fitzgibbon M."/>
        </authorList>
    </citation>
    <scope>NUCLEOTIDE SEQUENCE [LARGE SCALE GENOMIC DNA]</scope>
    <source>
        <strain evidence="5 6">14IE55</strain>
    </source>
</reference>
<dbReference type="SUPFAM" id="SSF101473">
    <property type="entry name" value="DhaL-like"/>
    <property type="match status" value="1"/>
</dbReference>
<gene>
    <name evidence="5" type="primary">dhaL</name>
    <name evidence="5" type="ORF">KL859_33100</name>
</gene>
<name>A0ABS6I1N0_MYCGD</name>
<evidence type="ECO:0000313" key="5">
    <source>
        <dbReference type="EMBL" id="MBU8827692.1"/>
    </source>
</evidence>
<evidence type="ECO:0000259" key="4">
    <source>
        <dbReference type="PROSITE" id="PS51480"/>
    </source>
</evidence>
<evidence type="ECO:0000256" key="2">
    <source>
        <dbReference type="ARBA" id="ARBA00022777"/>
    </source>
</evidence>
<keyword evidence="6" id="KW-1185">Reference proteome</keyword>
<dbReference type="InterPro" id="IPR012737">
    <property type="entry name" value="DhaK_L_YcgS"/>
</dbReference>
<dbReference type="InterPro" id="IPR004007">
    <property type="entry name" value="DhaL_dom"/>
</dbReference>
<sequence length="221" mass="22851">MSTSEIVEATVRAMADTAIAKEDYFCELDAVSGDGDFGFSLARGFEVVLENWDDLDRDSDATFLRRVATIITSRTGGTSGPIWGTGFLCAAGALAKEPESGRGTAVAAAALRASITGIMERGRADVGDKTLLDALVPALEALESAAAENASLQQTVQRVAASARAGAEATKDLQARRGRASYTGERSIGNIDPGATAIATMLEELATRVAGSDVRSSASTT</sequence>
<dbReference type="SMART" id="SM01120">
    <property type="entry name" value="Dak2"/>
    <property type="match status" value="1"/>
</dbReference>
<dbReference type="NCBIfam" id="TIGR02365">
    <property type="entry name" value="dha_L_ycgS"/>
    <property type="match status" value="1"/>
</dbReference>
<dbReference type="PANTHER" id="PTHR28629:SF4">
    <property type="entry name" value="TRIOKINASE_FMN CYCLASE"/>
    <property type="match status" value="1"/>
</dbReference>
<feature type="domain" description="DhaL" evidence="4">
    <location>
        <begin position="5"/>
        <end position="207"/>
    </location>
</feature>
<evidence type="ECO:0000313" key="6">
    <source>
        <dbReference type="Proteomes" id="UP000696413"/>
    </source>
</evidence>